<evidence type="ECO:0008006" key="3">
    <source>
        <dbReference type="Google" id="ProtNLM"/>
    </source>
</evidence>
<dbReference type="Proteomes" id="UP000548978">
    <property type="component" value="Unassembled WGS sequence"/>
</dbReference>
<accession>A0A7W9A2R3</accession>
<dbReference type="AlphaFoldDB" id="A0A7W9A2R3"/>
<reference evidence="1 2" key="1">
    <citation type="submission" date="2020-08" db="EMBL/GenBank/DDBJ databases">
        <title>Genomic Encyclopedia of Type Strains, Phase IV (KMG-IV): sequencing the most valuable type-strain genomes for metagenomic binning, comparative biology and taxonomic classification.</title>
        <authorList>
            <person name="Goeker M."/>
        </authorList>
    </citation>
    <scope>NUCLEOTIDE SEQUENCE [LARGE SCALE GENOMIC DNA]</scope>
    <source>
        <strain evidence="1 2">DSM 24448</strain>
    </source>
</reference>
<keyword evidence="2" id="KW-1185">Reference proteome</keyword>
<evidence type="ECO:0000313" key="1">
    <source>
        <dbReference type="EMBL" id="MBB5660364.1"/>
    </source>
</evidence>
<dbReference type="RefSeq" id="WP_123288146.1">
    <property type="nucleotide sequence ID" value="NZ_JACIJB010000003.1"/>
</dbReference>
<organism evidence="1 2">
    <name type="scientific">Brevundimonas halotolerans</name>
    <dbReference type="NCBI Taxonomy" id="69670"/>
    <lineage>
        <taxon>Bacteria</taxon>
        <taxon>Pseudomonadati</taxon>
        <taxon>Pseudomonadota</taxon>
        <taxon>Alphaproteobacteria</taxon>
        <taxon>Caulobacterales</taxon>
        <taxon>Caulobacteraceae</taxon>
        <taxon>Brevundimonas</taxon>
    </lineage>
</organism>
<name>A0A7W9A2R3_9CAUL</name>
<comment type="caution">
    <text evidence="1">The sequence shown here is derived from an EMBL/GenBank/DDBJ whole genome shotgun (WGS) entry which is preliminary data.</text>
</comment>
<evidence type="ECO:0000313" key="2">
    <source>
        <dbReference type="Proteomes" id="UP000548978"/>
    </source>
</evidence>
<protein>
    <recommendedName>
        <fullName evidence="3">DUF927 domain-containing protein</fullName>
    </recommendedName>
</protein>
<proteinExistence type="predicted"/>
<dbReference type="OrthoDB" id="123525at2"/>
<dbReference type="EMBL" id="JACIJB010000003">
    <property type="protein sequence ID" value="MBB5660364.1"/>
    <property type="molecule type" value="Genomic_DNA"/>
</dbReference>
<sequence>MASSALAVVVTHPEAIFPAKLIVQITPGEEHLAVFEAERVLAETGLYYVSGGQLARLVPTAGSMQCEVVNSQTLYVVMSEMIEWQRPNSKGEWVTCNPPHHLLNTLIYTQDRKYLQTLMGIAHQPYFDANEQLVTTPGFNSTTGIYASFGANEYAISAPTEEDAQLSLMALKAELAEFEFEKAEDLSAALCAMLTAAIRPGLPLAPAFNFNAASSGSGKSFLAGLVVLFATPLHPYVTSYPTTATEAIKVILAMLLEKPPVILFDDMQTDWKPFGAINKALTSHTTTERLLGKSGTATARTNSLFLGTGNNTGPIKDMRRRVVTARLAAKSSLRTFERNPQKQISKHRSVYVGFALTIIQAFLLHGKRDDTLTSIGSYEDWSRFCREPLIWLGEPDPALSLINQVKDNTDDEALAVLLKLWRDLYHDESMTVRELLSEAPRKPKLQEIIDEILGVERGASPPHLLGQYLKRHRGVRVNGLRIEDGYSSERKAWRVLTDYE</sequence>
<gene>
    <name evidence="1" type="ORF">FHS65_001109</name>
</gene>